<proteinExistence type="predicted"/>
<dbReference type="EMBL" id="JABBGM010000009">
    <property type="protein sequence ID" value="NML95416.1"/>
    <property type="molecule type" value="Genomic_DNA"/>
</dbReference>
<accession>A0A7Y0BT34</accession>
<dbReference type="Gene3D" id="3.90.1720.10">
    <property type="entry name" value="endopeptidase domain like (from Nostoc punctiforme)"/>
    <property type="match status" value="1"/>
</dbReference>
<evidence type="ECO:0000313" key="2">
    <source>
        <dbReference type="Proteomes" id="UP000583556"/>
    </source>
</evidence>
<name>A0A7Y0BT34_9SPHN</name>
<reference evidence="1 2" key="1">
    <citation type="submission" date="2020-04" db="EMBL/GenBank/DDBJ databases">
        <title>Novosphingobium sp. TW-4 isolated from soil.</title>
        <authorList>
            <person name="Dahal R.H."/>
            <person name="Chaudhary D.K."/>
        </authorList>
    </citation>
    <scope>NUCLEOTIDE SEQUENCE [LARGE SCALE GENOMIC DNA]</scope>
    <source>
        <strain evidence="1 2">TW-4</strain>
    </source>
</reference>
<comment type="caution">
    <text evidence="1">The sequence shown here is derived from an EMBL/GenBank/DDBJ whole genome shotgun (WGS) entry which is preliminary data.</text>
</comment>
<dbReference type="Proteomes" id="UP000583556">
    <property type="component" value="Unassembled WGS sequence"/>
</dbReference>
<dbReference type="AlphaFoldDB" id="A0A7Y0BT34"/>
<sequence>MNARLERAALGLVGTRYRLHGRDRDSGVDCVGLVALAMREAGYSAVAPTGYSLRHAEIAGLVGMAGANGLVAVESEGDLVLAMANPVQPHLLIRTAQGFVHAHAGLRRVTLLPGALPWPVAGEWQLPEE</sequence>
<evidence type="ECO:0000313" key="1">
    <source>
        <dbReference type="EMBL" id="NML95416.1"/>
    </source>
</evidence>
<dbReference type="SUPFAM" id="SSF54001">
    <property type="entry name" value="Cysteine proteinases"/>
    <property type="match status" value="1"/>
</dbReference>
<gene>
    <name evidence="1" type="ORF">HHL27_17200</name>
</gene>
<dbReference type="InterPro" id="IPR038765">
    <property type="entry name" value="Papain-like_cys_pep_sf"/>
</dbReference>
<protein>
    <submittedName>
        <fullName evidence="1">C40 family peptidase</fullName>
    </submittedName>
</protein>
<keyword evidence="2" id="KW-1185">Reference proteome</keyword>
<organism evidence="1 2">
    <name type="scientific">Novosphingobium olei</name>
    <dbReference type="NCBI Taxonomy" id="2728851"/>
    <lineage>
        <taxon>Bacteria</taxon>
        <taxon>Pseudomonadati</taxon>
        <taxon>Pseudomonadota</taxon>
        <taxon>Alphaproteobacteria</taxon>
        <taxon>Sphingomonadales</taxon>
        <taxon>Sphingomonadaceae</taxon>
        <taxon>Novosphingobium</taxon>
    </lineage>
</organism>
<dbReference type="RefSeq" id="WP_169494619.1">
    <property type="nucleotide sequence ID" value="NZ_JABBGM010000009.1"/>
</dbReference>